<comment type="similarity">
    <text evidence="1">Belongs to the terpene cyclase/mutase family.</text>
</comment>
<dbReference type="PANTHER" id="PTHR11764:SF58">
    <property type="entry name" value="BETA-AMYRIN SYNTHASE-RELATED"/>
    <property type="match status" value="1"/>
</dbReference>
<evidence type="ECO:0000256" key="3">
    <source>
        <dbReference type="ARBA" id="ARBA00023235"/>
    </source>
</evidence>
<evidence type="ECO:0000256" key="2">
    <source>
        <dbReference type="ARBA" id="ARBA00022737"/>
    </source>
</evidence>
<keyword evidence="7" id="KW-1185">Reference proteome</keyword>
<evidence type="ECO:0000256" key="1">
    <source>
        <dbReference type="ARBA" id="ARBA00009755"/>
    </source>
</evidence>
<evidence type="ECO:0000256" key="4">
    <source>
        <dbReference type="SAM" id="Phobius"/>
    </source>
</evidence>
<dbReference type="InterPro" id="IPR002365">
    <property type="entry name" value="Terpene_synthase_CS"/>
</dbReference>
<dbReference type="SUPFAM" id="SSF48239">
    <property type="entry name" value="Terpenoid cyclases/Protein prenyltransferases"/>
    <property type="match status" value="1"/>
</dbReference>
<keyword evidence="3" id="KW-0413">Isomerase</keyword>
<dbReference type="GO" id="GO:0005811">
    <property type="term" value="C:lipid droplet"/>
    <property type="evidence" value="ECO:0007669"/>
    <property type="project" value="InterPro"/>
</dbReference>
<dbReference type="InterPro" id="IPR032696">
    <property type="entry name" value="SQ_cyclase_C"/>
</dbReference>
<dbReference type="PANTHER" id="PTHR11764">
    <property type="entry name" value="TERPENE CYCLASE/MUTASE FAMILY MEMBER"/>
    <property type="match status" value="1"/>
</dbReference>
<keyword evidence="4" id="KW-0812">Transmembrane</keyword>
<gene>
    <name evidence="6" type="primary">OSCPNY1</name>
    <name evidence="6" type="ORF">CFP56_008407</name>
</gene>
<protein>
    <submittedName>
        <fullName evidence="6">Beta-amyrin synthase 1</fullName>
    </submittedName>
</protein>
<feature type="transmembrane region" description="Helical" evidence="4">
    <location>
        <begin position="333"/>
        <end position="352"/>
    </location>
</feature>
<proteinExistence type="inferred from homology"/>
<dbReference type="InterPro" id="IPR008930">
    <property type="entry name" value="Terpenoid_cyclase/PrenylTrfase"/>
</dbReference>
<keyword evidence="4" id="KW-0472">Membrane</keyword>
<feature type="transmembrane region" description="Helical" evidence="4">
    <location>
        <begin position="295"/>
        <end position="312"/>
    </location>
</feature>
<name>A0AAW0I5S1_QUESU</name>
<keyword evidence="2" id="KW-0677">Repeat</keyword>
<dbReference type="GO" id="GO:0042300">
    <property type="term" value="F:beta-amyrin synthase activity"/>
    <property type="evidence" value="ECO:0007669"/>
    <property type="project" value="UniProtKB-ARBA"/>
</dbReference>
<dbReference type="PROSITE" id="PS01074">
    <property type="entry name" value="TERPENE_SYNTHASES"/>
    <property type="match status" value="1"/>
</dbReference>
<dbReference type="Gene3D" id="1.50.10.20">
    <property type="match status" value="1"/>
</dbReference>
<keyword evidence="4" id="KW-1133">Transmembrane helix</keyword>
<dbReference type="Pfam" id="PF13243">
    <property type="entry name" value="SQHop_cyclase_C"/>
    <property type="match status" value="1"/>
</dbReference>
<dbReference type="GO" id="GO:0016104">
    <property type="term" value="P:triterpenoid biosynthetic process"/>
    <property type="evidence" value="ECO:0007669"/>
    <property type="project" value="InterPro"/>
</dbReference>
<feature type="domain" description="Squalene cyclase C-terminal" evidence="5">
    <location>
        <begin position="114"/>
        <end position="286"/>
    </location>
</feature>
<dbReference type="AlphaFoldDB" id="A0AAW0I5S1"/>
<accession>A0AAW0I5S1</accession>
<organism evidence="6 7">
    <name type="scientific">Quercus suber</name>
    <name type="common">Cork oak</name>
    <dbReference type="NCBI Taxonomy" id="58331"/>
    <lineage>
        <taxon>Eukaryota</taxon>
        <taxon>Viridiplantae</taxon>
        <taxon>Streptophyta</taxon>
        <taxon>Embryophyta</taxon>
        <taxon>Tracheophyta</taxon>
        <taxon>Spermatophyta</taxon>
        <taxon>Magnoliopsida</taxon>
        <taxon>eudicotyledons</taxon>
        <taxon>Gunneridae</taxon>
        <taxon>Pentapetalae</taxon>
        <taxon>rosids</taxon>
        <taxon>fabids</taxon>
        <taxon>Fagales</taxon>
        <taxon>Fagaceae</taxon>
        <taxon>Quercus</taxon>
    </lineage>
</organism>
<dbReference type="Proteomes" id="UP000237347">
    <property type="component" value="Unassembled WGS sequence"/>
</dbReference>
<sequence length="355" mass="40260">MLCCWVDDPDGDYFKKHLARLKEYIWVAEDGIKMQSFGSQSWDASLAIQALITSDLTNEIGPVLARGHDFLKKSQVRDNPPGDSKRMYRHISKGSWTFSDQDNGLQVSDCTAECLRSKNGGLAAWEPAGAQKWLEMLNPVEFYADIIIEHEYVECTASAIQALVLFKKLYPEHRKKEIEDFITNAVRYIENMQMLDGSWYGNWGICFLYGTWFALGGLAAAGKTYYNCPAMRKAVDFLLKTQKGDGGWGESHLSCPKMEYIPLEGNQSNLVQTAWAMMGLIHAGQETTGVHMKNFMLHYSAYISIFPLWALAEYCKRVPLPSKTMQLRAALRVVDSLIIVPFTFLCLIHQYFLSL</sequence>
<evidence type="ECO:0000313" key="6">
    <source>
        <dbReference type="EMBL" id="KAK7809443.1"/>
    </source>
</evidence>
<dbReference type="EMBL" id="PKMF04002340">
    <property type="protein sequence ID" value="KAK7809443.1"/>
    <property type="molecule type" value="Genomic_DNA"/>
</dbReference>
<evidence type="ECO:0000313" key="7">
    <source>
        <dbReference type="Proteomes" id="UP000237347"/>
    </source>
</evidence>
<evidence type="ECO:0000259" key="5">
    <source>
        <dbReference type="Pfam" id="PF13243"/>
    </source>
</evidence>
<reference evidence="6 7" key="1">
    <citation type="journal article" date="2018" name="Sci. Data">
        <title>The draft genome sequence of cork oak.</title>
        <authorList>
            <person name="Ramos A.M."/>
            <person name="Usie A."/>
            <person name="Barbosa P."/>
            <person name="Barros P.M."/>
            <person name="Capote T."/>
            <person name="Chaves I."/>
            <person name="Simoes F."/>
            <person name="Abreu I."/>
            <person name="Carrasquinho I."/>
            <person name="Faro C."/>
            <person name="Guimaraes J.B."/>
            <person name="Mendonca D."/>
            <person name="Nobrega F."/>
            <person name="Rodrigues L."/>
            <person name="Saibo N.J.M."/>
            <person name="Varela M.C."/>
            <person name="Egas C."/>
            <person name="Matos J."/>
            <person name="Miguel C.M."/>
            <person name="Oliveira M.M."/>
            <person name="Ricardo C.P."/>
            <person name="Goncalves S."/>
        </authorList>
    </citation>
    <scope>NUCLEOTIDE SEQUENCE [LARGE SCALE GENOMIC DNA]</scope>
    <source>
        <strain evidence="7">cv. HL8</strain>
    </source>
</reference>
<comment type="caution">
    <text evidence="6">The sequence shown here is derived from an EMBL/GenBank/DDBJ whole genome shotgun (WGS) entry which is preliminary data.</text>
</comment>
<dbReference type="InterPro" id="IPR018333">
    <property type="entry name" value="Squalene_cyclase"/>
</dbReference>